<evidence type="ECO:0000313" key="1">
    <source>
        <dbReference type="EMBL" id="OAI00817.1"/>
    </source>
</evidence>
<name>A0A177M522_METMH</name>
<dbReference type="Pfam" id="PF19653">
    <property type="entry name" value="DUF6156"/>
    <property type="match status" value="1"/>
</dbReference>
<organism evidence="1 2">
    <name type="scientific">Methylomonas methanica</name>
    <dbReference type="NCBI Taxonomy" id="421"/>
    <lineage>
        <taxon>Bacteria</taxon>
        <taxon>Pseudomonadati</taxon>
        <taxon>Pseudomonadota</taxon>
        <taxon>Gammaproteobacteria</taxon>
        <taxon>Methylococcales</taxon>
        <taxon>Methylococcaceae</taxon>
        <taxon>Methylomonas</taxon>
    </lineage>
</organism>
<dbReference type="AlphaFoldDB" id="A0A177M522"/>
<evidence type="ECO:0008006" key="3">
    <source>
        <dbReference type="Google" id="ProtNLM"/>
    </source>
</evidence>
<gene>
    <name evidence="1" type="ORF">A1332_18220</name>
</gene>
<protein>
    <recommendedName>
        <fullName evidence="3">YD repeat-containing protein</fullName>
    </recommendedName>
</protein>
<sequence length="102" mass="11564">MELENCVTRYFISYSGVKLPLKLVNELADESHLENRNTYFRGCYDADQRLMLLEKLVYGDVELRHVYAYHANGTLAEAEITDADGEIDVLRFDETGAALAAD</sequence>
<comment type="caution">
    <text evidence="1">The sequence shown here is derived from an EMBL/GenBank/DDBJ whole genome shotgun (WGS) entry which is preliminary data.</text>
</comment>
<dbReference type="InterPro" id="IPR046154">
    <property type="entry name" value="DUF6156"/>
</dbReference>
<evidence type="ECO:0000313" key="2">
    <source>
        <dbReference type="Proteomes" id="UP000078090"/>
    </source>
</evidence>
<proteinExistence type="predicted"/>
<dbReference type="RefSeq" id="WP_064009738.1">
    <property type="nucleotide sequence ID" value="NZ_LUUG01000095.1"/>
</dbReference>
<accession>A0A177M522</accession>
<dbReference type="OrthoDB" id="8563989at2"/>
<reference evidence="1 2" key="1">
    <citation type="submission" date="2016-03" db="EMBL/GenBank/DDBJ databases">
        <authorList>
            <person name="Ploux O."/>
        </authorList>
    </citation>
    <scope>NUCLEOTIDE SEQUENCE [LARGE SCALE GENOMIC DNA]</scope>
    <source>
        <strain evidence="1 2">R-45363</strain>
    </source>
</reference>
<dbReference type="Proteomes" id="UP000078090">
    <property type="component" value="Unassembled WGS sequence"/>
</dbReference>
<dbReference type="EMBL" id="LUUG01000095">
    <property type="protein sequence ID" value="OAI00817.1"/>
    <property type="molecule type" value="Genomic_DNA"/>
</dbReference>